<sequence>MVVISILCKLGLHKWRKAGSFSNFSSNVRDQRYECARCGKRKTKVEAK</sequence>
<comment type="caution">
    <text evidence="1">The sequence shown here is derived from an EMBL/GenBank/DDBJ whole genome shotgun (WGS) entry which is preliminary data.</text>
</comment>
<organism evidence="1 2">
    <name type="scientific">Methanolobus vulcani</name>
    <dbReference type="NCBI Taxonomy" id="38026"/>
    <lineage>
        <taxon>Archaea</taxon>
        <taxon>Methanobacteriati</taxon>
        <taxon>Methanobacteriota</taxon>
        <taxon>Stenosarchaea group</taxon>
        <taxon>Methanomicrobia</taxon>
        <taxon>Methanosarcinales</taxon>
        <taxon>Methanosarcinaceae</taxon>
        <taxon>Methanolobus</taxon>
    </lineage>
</organism>
<accession>A0A7Z8KM00</accession>
<dbReference type="Proteomes" id="UP000319335">
    <property type="component" value="Unassembled WGS sequence"/>
</dbReference>
<evidence type="ECO:0000313" key="1">
    <source>
        <dbReference type="EMBL" id="TQD23903.1"/>
    </source>
</evidence>
<dbReference type="OrthoDB" id="104518at2157"/>
<keyword evidence="2" id="KW-1185">Reference proteome</keyword>
<gene>
    <name evidence="1" type="ORF">FKV42_11885</name>
</gene>
<reference evidence="1 2" key="1">
    <citation type="submission" date="2019-06" db="EMBL/GenBank/DDBJ databases">
        <title>Draft genome sequence of Methanolobus vulcani B1d.</title>
        <authorList>
            <person name="Creighbaum A.J."/>
            <person name="Ticak T."/>
            <person name="Hariraju D."/>
            <person name="Arivett B.A."/>
            <person name="Ferguson D.J.Jr."/>
        </authorList>
    </citation>
    <scope>NUCLEOTIDE SEQUENCE [LARGE SCALE GENOMIC DNA]</scope>
    <source>
        <strain evidence="1 2">B1d</strain>
    </source>
</reference>
<protein>
    <submittedName>
        <fullName evidence="1">Uncharacterized protein</fullName>
    </submittedName>
</protein>
<dbReference type="InterPro" id="IPR012455">
    <property type="entry name" value="DUF1660"/>
</dbReference>
<evidence type="ECO:0000313" key="2">
    <source>
        <dbReference type="Proteomes" id="UP000319335"/>
    </source>
</evidence>
<dbReference type="EMBL" id="VIAQ01000019">
    <property type="protein sequence ID" value="TQD23903.1"/>
    <property type="molecule type" value="Genomic_DNA"/>
</dbReference>
<dbReference type="Pfam" id="PF07874">
    <property type="entry name" value="DUF1660"/>
    <property type="match status" value="1"/>
</dbReference>
<proteinExistence type="predicted"/>
<dbReference type="RefSeq" id="WP_154810528.1">
    <property type="nucleotide sequence ID" value="NZ_VIAQ01000019.1"/>
</dbReference>
<name>A0A7Z8KM00_9EURY</name>
<dbReference type="AlphaFoldDB" id="A0A7Z8KM00"/>